<evidence type="ECO:0000256" key="1">
    <source>
        <dbReference type="SAM" id="MobiDB-lite"/>
    </source>
</evidence>
<proteinExistence type="predicted"/>
<accession>A0A2K8PAF2</accession>
<dbReference type="KEGG" id="slx:SLAV_09225"/>
<dbReference type="Proteomes" id="UP000231791">
    <property type="component" value="Chromosome"/>
</dbReference>
<protein>
    <submittedName>
        <fullName evidence="3">Uncharacterized protein</fullName>
    </submittedName>
</protein>
<evidence type="ECO:0000313" key="3">
    <source>
        <dbReference type="EMBL" id="ATZ23714.1"/>
    </source>
</evidence>
<dbReference type="GeneID" id="49382916"/>
<gene>
    <name evidence="3" type="ORF">SLAV_09225</name>
</gene>
<dbReference type="AlphaFoldDB" id="A0A2K8PAF2"/>
<keyword evidence="4" id="KW-1185">Reference proteome</keyword>
<sequence>MNLSHALRAALVTAAIAGAAALGTQVAQADGPAVTGTTAGVPAPQATPTPSGSTDTNPWD</sequence>
<reference evidence="3 4" key="1">
    <citation type="submission" date="2017-11" db="EMBL/GenBank/DDBJ databases">
        <title>Complete genome sequence of Streptomyces lavendulae subsp. lavendulae CCM 3239 (formerly 'Streptomyces aureofaciens CCM 3239'), the producer of the angucycline-type antibiotic auricin.</title>
        <authorList>
            <person name="Busche T."/>
            <person name="Novakova R."/>
            <person name="Al'Dilaimi A."/>
            <person name="Homerova D."/>
            <person name="Feckova L."/>
            <person name="Rezuchova B."/>
            <person name="Mingyar E."/>
            <person name="Csolleiova D."/>
            <person name="Bekeova C."/>
            <person name="Winkler A."/>
            <person name="Sevcikova B."/>
            <person name="Kalinowski J."/>
            <person name="Kormanec J."/>
            <person name="Ruckert C."/>
        </authorList>
    </citation>
    <scope>NUCLEOTIDE SEQUENCE [LARGE SCALE GENOMIC DNA]</scope>
    <source>
        <strain evidence="3 4">CCM 3239</strain>
    </source>
</reference>
<evidence type="ECO:0000256" key="2">
    <source>
        <dbReference type="SAM" id="SignalP"/>
    </source>
</evidence>
<feature type="compositionally biased region" description="Polar residues" evidence="1">
    <location>
        <begin position="46"/>
        <end position="60"/>
    </location>
</feature>
<organism evidence="3 4">
    <name type="scientific">Streptomyces lavendulae subsp. lavendulae</name>
    <dbReference type="NCBI Taxonomy" id="58340"/>
    <lineage>
        <taxon>Bacteria</taxon>
        <taxon>Bacillati</taxon>
        <taxon>Actinomycetota</taxon>
        <taxon>Actinomycetes</taxon>
        <taxon>Kitasatosporales</taxon>
        <taxon>Streptomycetaceae</taxon>
        <taxon>Streptomyces</taxon>
    </lineage>
</organism>
<evidence type="ECO:0000313" key="4">
    <source>
        <dbReference type="Proteomes" id="UP000231791"/>
    </source>
</evidence>
<feature type="region of interest" description="Disordered" evidence="1">
    <location>
        <begin position="28"/>
        <end position="60"/>
    </location>
</feature>
<feature type="chain" id="PRO_5043601848" evidence="2">
    <location>
        <begin position="30"/>
        <end position="60"/>
    </location>
</feature>
<name>A0A2K8PAF2_STRLA</name>
<dbReference type="EMBL" id="CP024985">
    <property type="protein sequence ID" value="ATZ23714.1"/>
    <property type="molecule type" value="Genomic_DNA"/>
</dbReference>
<dbReference type="RefSeq" id="WP_100660840.1">
    <property type="nucleotide sequence ID" value="NZ_BSRN01000022.1"/>
</dbReference>
<feature type="signal peptide" evidence="2">
    <location>
        <begin position="1"/>
        <end position="29"/>
    </location>
</feature>
<keyword evidence="2" id="KW-0732">Signal</keyword>